<evidence type="ECO:0000313" key="5">
    <source>
        <dbReference type="Proteomes" id="UP000266745"/>
    </source>
</evidence>
<dbReference type="GO" id="GO:0005840">
    <property type="term" value="C:ribosome"/>
    <property type="evidence" value="ECO:0007669"/>
    <property type="project" value="UniProtKB-KW"/>
</dbReference>
<protein>
    <submittedName>
        <fullName evidence="4">50S ribosomal protein L7ae</fullName>
    </submittedName>
</protein>
<dbReference type="Proteomes" id="UP000266745">
    <property type="component" value="Chromosome"/>
</dbReference>
<dbReference type="KEGG" id="tah:SU86_004200"/>
<keyword evidence="5" id="KW-1185">Reference proteome</keyword>
<sequence>MGKLLEKALKDALNENKCVLGEKQVVQSIKNAKLVVISKSLAGEALEKIQNTAKDQKVSTLEFGGSSVALGKLCGLQFRVSAASLTSIADSNIKAILQEETK</sequence>
<dbReference type="Gene3D" id="3.30.1330.30">
    <property type="match status" value="1"/>
</dbReference>
<dbReference type="InterPro" id="IPR004038">
    <property type="entry name" value="Ribosomal_eL8/eL30/eS12/Gad45"/>
</dbReference>
<gene>
    <name evidence="4" type="ORF">SU86_004200</name>
</gene>
<dbReference type="GO" id="GO:0003723">
    <property type="term" value="F:RNA binding"/>
    <property type="evidence" value="ECO:0007669"/>
    <property type="project" value="InterPro"/>
</dbReference>
<dbReference type="OrthoDB" id="10759at2157"/>
<dbReference type="Pfam" id="PF01248">
    <property type="entry name" value="Ribosomal_L7Ae"/>
    <property type="match status" value="1"/>
</dbReference>
<dbReference type="PANTHER" id="PTHR11449">
    <property type="entry name" value="RIBOSOMAL PROTEIN L30"/>
    <property type="match status" value="1"/>
</dbReference>
<dbReference type="InterPro" id="IPR039109">
    <property type="entry name" value="Ribosomal_eL30-like"/>
</dbReference>
<dbReference type="AlphaFoldDB" id="A0A3G1B0Q1"/>
<dbReference type="RefSeq" id="WP_048188556.1">
    <property type="nucleotide sequence ID" value="NZ_CP011097.1"/>
</dbReference>
<dbReference type="SUPFAM" id="SSF55315">
    <property type="entry name" value="L30e-like"/>
    <property type="match status" value="1"/>
</dbReference>
<reference evidence="4 5" key="1">
    <citation type="journal article" date="2016" name="Sci. Rep.">
        <title>A novel ammonia-oxidizing archaeon from wastewater treatment plant: Its enrichment, physiological and genomic characteristics.</title>
        <authorList>
            <person name="Li Y."/>
            <person name="Ding K."/>
            <person name="Wen X."/>
            <person name="Zhang B."/>
            <person name="Shen B."/>
            <person name="Yang Y."/>
        </authorList>
    </citation>
    <scope>NUCLEOTIDE SEQUENCE [LARGE SCALE GENOMIC DNA]</scope>
    <source>
        <strain evidence="4 5">SAT1</strain>
    </source>
</reference>
<accession>A0A3G1B0Q1</accession>
<evidence type="ECO:0000259" key="3">
    <source>
        <dbReference type="Pfam" id="PF01248"/>
    </source>
</evidence>
<evidence type="ECO:0000256" key="1">
    <source>
        <dbReference type="ARBA" id="ARBA00022980"/>
    </source>
</evidence>
<proteinExistence type="predicted"/>
<organism evidence="4 5">
    <name type="scientific">Candidatus Nitrosotenuis cloacae</name>
    <dbReference type="NCBI Taxonomy" id="1603555"/>
    <lineage>
        <taxon>Archaea</taxon>
        <taxon>Nitrososphaerota</taxon>
        <taxon>Candidatus Nitrosotenuis</taxon>
    </lineage>
</organism>
<dbReference type="InterPro" id="IPR029064">
    <property type="entry name" value="Ribosomal_eL30-like_sf"/>
</dbReference>
<feature type="domain" description="Ribosomal protein eL8/eL30/eS12/Gadd45" evidence="3">
    <location>
        <begin position="5"/>
        <end position="93"/>
    </location>
</feature>
<evidence type="ECO:0000313" key="4">
    <source>
        <dbReference type="EMBL" id="AJZ75702.1"/>
    </source>
</evidence>
<evidence type="ECO:0000256" key="2">
    <source>
        <dbReference type="ARBA" id="ARBA00023274"/>
    </source>
</evidence>
<name>A0A3G1B0Q1_9ARCH</name>
<dbReference type="GO" id="GO:1990904">
    <property type="term" value="C:ribonucleoprotein complex"/>
    <property type="evidence" value="ECO:0007669"/>
    <property type="project" value="UniProtKB-KW"/>
</dbReference>
<dbReference type="STRING" id="1603555.SU86_004200"/>
<keyword evidence="2" id="KW-0687">Ribonucleoprotein</keyword>
<dbReference type="EMBL" id="CP011097">
    <property type="protein sequence ID" value="AJZ75702.1"/>
    <property type="molecule type" value="Genomic_DNA"/>
</dbReference>
<dbReference type="GeneID" id="24875596"/>
<keyword evidence="1 4" id="KW-0689">Ribosomal protein</keyword>